<proteinExistence type="predicted"/>
<keyword evidence="4" id="KW-1185">Reference proteome</keyword>
<feature type="signal peptide" evidence="1">
    <location>
        <begin position="1"/>
        <end position="30"/>
    </location>
</feature>
<feature type="domain" description="SAP" evidence="2">
    <location>
        <begin position="81"/>
        <end position="115"/>
    </location>
</feature>
<evidence type="ECO:0000256" key="1">
    <source>
        <dbReference type="SAM" id="SignalP"/>
    </source>
</evidence>
<sequence length="186" mass="19919">MTHTTADERGSRQLEHMSLILLFLFGIDISMDTNTSVTTGAVVAAVAVNASVPLQINEQHMAVDPITSKQEALRPDCTTDLNDLSIPALKERCHQRGLQISGSHSTLISRLTGICLTYHSSTPSLQNSTTDLNDLSIPALKERCRQRGLRIGGSRSTLISRLTGIPVTAPAPAAVDSTQEGAETET</sequence>
<protein>
    <recommendedName>
        <fullName evidence="2">SAP domain-containing protein</fullName>
    </recommendedName>
</protein>
<dbReference type="EMBL" id="MDYQ01000623">
    <property type="protein sequence ID" value="PRP73344.1"/>
    <property type="molecule type" value="Genomic_DNA"/>
</dbReference>
<feature type="domain" description="SAP" evidence="2">
    <location>
        <begin position="132"/>
        <end position="166"/>
    </location>
</feature>
<evidence type="ECO:0000259" key="2">
    <source>
        <dbReference type="PROSITE" id="PS50800"/>
    </source>
</evidence>
<dbReference type="PROSITE" id="PS50800">
    <property type="entry name" value="SAP"/>
    <property type="match status" value="2"/>
</dbReference>
<dbReference type="AlphaFoldDB" id="A0A2P6MNQ0"/>
<reference evidence="3 4" key="1">
    <citation type="journal article" date="2018" name="Genome Biol. Evol.">
        <title>Multiple Roots of Fruiting Body Formation in Amoebozoa.</title>
        <authorList>
            <person name="Hillmann F."/>
            <person name="Forbes G."/>
            <person name="Novohradska S."/>
            <person name="Ferling I."/>
            <person name="Riege K."/>
            <person name="Groth M."/>
            <person name="Westermann M."/>
            <person name="Marz M."/>
            <person name="Spaller T."/>
            <person name="Winckler T."/>
            <person name="Schaap P."/>
            <person name="Glockner G."/>
        </authorList>
    </citation>
    <scope>NUCLEOTIDE SEQUENCE [LARGE SCALE GENOMIC DNA]</scope>
    <source>
        <strain evidence="3 4">Jena</strain>
    </source>
</reference>
<dbReference type="SUPFAM" id="SSF68906">
    <property type="entry name" value="SAP domain"/>
    <property type="match status" value="2"/>
</dbReference>
<dbReference type="Gene3D" id="1.10.720.30">
    <property type="entry name" value="SAP domain"/>
    <property type="match status" value="2"/>
</dbReference>
<evidence type="ECO:0000313" key="4">
    <source>
        <dbReference type="Proteomes" id="UP000241769"/>
    </source>
</evidence>
<comment type="caution">
    <text evidence="3">The sequence shown here is derived from an EMBL/GenBank/DDBJ whole genome shotgun (WGS) entry which is preliminary data.</text>
</comment>
<accession>A0A2P6MNQ0</accession>
<organism evidence="3 4">
    <name type="scientific">Planoprotostelium fungivorum</name>
    <dbReference type="NCBI Taxonomy" id="1890364"/>
    <lineage>
        <taxon>Eukaryota</taxon>
        <taxon>Amoebozoa</taxon>
        <taxon>Evosea</taxon>
        <taxon>Variosea</taxon>
        <taxon>Cavosteliida</taxon>
        <taxon>Cavosteliaceae</taxon>
        <taxon>Planoprotostelium</taxon>
    </lineage>
</organism>
<dbReference type="Pfam" id="PF02037">
    <property type="entry name" value="SAP"/>
    <property type="match status" value="1"/>
</dbReference>
<dbReference type="InterPro" id="IPR003034">
    <property type="entry name" value="SAP_dom"/>
</dbReference>
<dbReference type="SMART" id="SM00513">
    <property type="entry name" value="SAP"/>
    <property type="match status" value="2"/>
</dbReference>
<keyword evidence="1" id="KW-0732">Signal</keyword>
<gene>
    <name evidence="3" type="ORF">PROFUN_16806</name>
</gene>
<feature type="chain" id="PRO_5015135565" description="SAP domain-containing protein" evidence="1">
    <location>
        <begin position="31"/>
        <end position="186"/>
    </location>
</feature>
<evidence type="ECO:0000313" key="3">
    <source>
        <dbReference type="EMBL" id="PRP73344.1"/>
    </source>
</evidence>
<dbReference type="OrthoDB" id="200338at2759"/>
<dbReference type="InterPro" id="IPR036361">
    <property type="entry name" value="SAP_dom_sf"/>
</dbReference>
<name>A0A2P6MNQ0_9EUKA</name>
<dbReference type="InParanoid" id="A0A2P6MNQ0"/>
<feature type="non-terminal residue" evidence="3">
    <location>
        <position position="186"/>
    </location>
</feature>
<dbReference type="Proteomes" id="UP000241769">
    <property type="component" value="Unassembled WGS sequence"/>
</dbReference>